<dbReference type="PROSITE" id="PS50222">
    <property type="entry name" value="EF_HAND_2"/>
    <property type="match status" value="3"/>
</dbReference>
<evidence type="ECO:0000313" key="4">
    <source>
        <dbReference type="EMBL" id="KAJ8602564.1"/>
    </source>
</evidence>
<sequence>MSRSRATERAKADPGGVFKFRDEHRMRYLARRLKNESLAEAQRWPPETILRMLKKKLDESFQDTRRAFRAIDKNNSGTLCRGELRQVLQEFNVSPTDEDFERMWGSLDADKNGNVSMREFKLKIGELRGDWGPAFEGAVKTSTSLHMPDNLLLLKRDHIKPPGLGRVTSEQVRATLRHRLATTTTKAMDVFRPFDADNDGSLTFEELRRCLAAKLGIELDDADFDAFAAREACGAKVVDYAALVRGLGSSIGSLDYTRSADKYRERMEALVVEHHGDAAKKHLAGFWPQMQHCGHMGAFIGSSLSNACEKLQRAKEVPATHHVNAREAAAMLRAKLAATPSLLAKWFRRTDEGENAITLDTFVAMLRSLMIHLAPGELPKLLTASGLEAPVALDKFVVAFGTDVANRFSCPGIDWGVATVSNKAALDLGYTDVEDKLLPRDARLTTTAAPTTPRSLKVVVDAACDAALVTPTVAQEEEVAPPEPTTPEAVPAPETDEVPERIEEEVLSPIVAFKPSQRPQSSGGPRARKIHKQQQQKCVTTPKAAPRPKSAVVRRSTNHKMSDALGRSPAFAAATTRNSHMLKLKIQQKLKPKERVLLHNGLPPTAIPPPKHDDNPASCQAVWWGIIGRELWQPGWRN</sequence>
<dbReference type="EMBL" id="JAQMWT010000376">
    <property type="protein sequence ID" value="KAJ8602564.1"/>
    <property type="molecule type" value="Genomic_DNA"/>
</dbReference>
<organism evidence="4 5">
    <name type="scientific">Chrysophaeum taylorii</name>
    <dbReference type="NCBI Taxonomy" id="2483200"/>
    <lineage>
        <taxon>Eukaryota</taxon>
        <taxon>Sar</taxon>
        <taxon>Stramenopiles</taxon>
        <taxon>Ochrophyta</taxon>
        <taxon>Pelagophyceae</taxon>
        <taxon>Pelagomonadales</taxon>
        <taxon>Pelagomonadaceae</taxon>
        <taxon>Chrysophaeum</taxon>
    </lineage>
</organism>
<evidence type="ECO:0000256" key="1">
    <source>
        <dbReference type="ARBA" id="ARBA00022837"/>
    </source>
</evidence>
<dbReference type="InterPro" id="IPR002048">
    <property type="entry name" value="EF_hand_dom"/>
</dbReference>
<dbReference type="GO" id="GO:0005509">
    <property type="term" value="F:calcium ion binding"/>
    <property type="evidence" value="ECO:0007669"/>
    <property type="project" value="InterPro"/>
</dbReference>
<accession>A0AAD7UEV5</accession>
<dbReference type="InterPro" id="IPR052603">
    <property type="entry name" value="EFCB6"/>
</dbReference>
<reference evidence="4" key="1">
    <citation type="submission" date="2023-01" db="EMBL/GenBank/DDBJ databases">
        <title>Metagenome sequencing of chrysophaentin producing Chrysophaeum taylorii.</title>
        <authorList>
            <person name="Davison J."/>
            <person name="Bewley C."/>
        </authorList>
    </citation>
    <scope>NUCLEOTIDE SEQUENCE</scope>
    <source>
        <strain evidence="4">NIES-1699</strain>
    </source>
</reference>
<dbReference type="SMART" id="SM00054">
    <property type="entry name" value="EFh"/>
    <property type="match status" value="3"/>
</dbReference>
<dbReference type="InterPro" id="IPR018247">
    <property type="entry name" value="EF_Hand_1_Ca_BS"/>
</dbReference>
<keyword evidence="1" id="KW-0106">Calcium</keyword>
<gene>
    <name evidence="4" type="ORF">CTAYLR_008755</name>
</gene>
<comment type="caution">
    <text evidence="4">The sequence shown here is derived from an EMBL/GenBank/DDBJ whole genome shotgun (WGS) entry which is preliminary data.</text>
</comment>
<feature type="domain" description="EF-hand" evidence="3">
    <location>
        <begin position="182"/>
        <end position="217"/>
    </location>
</feature>
<feature type="region of interest" description="Disordered" evidence="2">
    <location>
        <begin position="473"/>
        <end position="562"/>
    </location>
</feature>
<proteinExistence type="predicted"/>
<dbReference type="PANTHER" id="PTHR20875">
    <property type="entry name" value="EF-HAND CALCIUM-BINDING DOMAIN-CONTAINING PROTEIN 6-RELATED"/>
    <property type="match status" value="1"/>
</dbReference>
<dbReference type="SUPFAM" id="SSF47473">
    <property type="entry name" value="EF-hand"/>
    <property type="match status" value="1"/>
</dbReference>
<dbReference type="InterPro" id="IPR011992">
    <property type="entry name" value="EF-hand-dom_pair"/>
</dbReference>
<dbReference type="PANTHER" id="PTHR20875:SF2">
    <property type="entry name" value="EF-HAND CALCIUM-BINDING DOMAIN-CONTAINING PROTEIN 6"/>
    <property type="match status" value="1"/>
</dbReference>
<dbReference type="Pfam" id="PF13499">
    <property type="entry name" value="EF-hand_7"/>
    <property type="match status" value="1"/>
</dbReference>
<evidence type="ECO:0000313" key="5">
    <source>
        <dbReference type="Proteomes" id="UP001230188"/>
    </source>
</evidence>
<keyword evidence="5" id="KW-1185">Reference proteome</keyword>
<evidence type="ECO:0000256" key="2">
    <source>
        <dbReference type="SAM" id="MobiDB-lite"/>
    </source>
</evidence>
<dbReference type="Proteomes" id="UP001230188">
    <property type="component" value="Unassembled WGS sequence"/>
</dbReference>
<protein>
    <recommendedName>
        <fullName evidence="3">EF-hand domain-containing protein</fullName>
    </recommendedName>
</protein>
<feature type="compositionally biased region" description="Acidic residues" evidence="2">
    <location>
        <begin position="494"/>
        <end position="506"/>
    </location>
</feature>
<dbReference type="AlphaFoldDB" id="A0AAD7UEV5"/>
<dbReference type="Gene3D" id="1.10.238.10">
    <property type="entry name" value="EF-hand"/>
    <property type="match status" value="2"/>
</dbReference>
<name>A0AAD7UEV5_9STRA</name>
<feature type="domain" description="EF-hand" evidence="3">
    <location>
        <begin position="59"/>
        <end position="94"/>
    </location>
</feature>
<feature type="domain" description="EF-hand" evidence="3">
    <location>
        <begin position="95"/>
        <end position="130"/>
    </location>
</feature>
<dbReference type="PROSITE" id="PS00018">
    <property type="entry name" value="EF_HAND_1"/>
    <property type="match status" value="3"/>
</dbReference>
<dbReference type="Pfam" id="PF13405">
    <property type="entry name" value="EF-hand_6"/>
    <property type="match status" value="1"/>
</dbReference>
<dbReference type="GO" id="GO:0005654">
    <property type="term" value="C:nucleoplasm"/>
    <property type="evidence" value="ECO:0007669"/>
    <property type="project" value="TreeGrafter"/>
</dbReference>
<evidence type="ECO:0000259" key="3">
    <source>
        <dbReference type="PROSITE" id="PS50222"/>
    </source>
</evidence>
<dbReference type="CDD" id="cd00051">
    <property type="entry name" value="EFh"/>
    <property type="match status" value="1"/>
</dbReference>